<dbReference type="Proteomes" id="UP001203852">
    <property type="component" value="Unassembled WGS sequence"/>
</dbReference>
<evidence type="ECO:0000256" key="4">
    <source>
        <dbReference type="ARBA" id="ARBA00022793"/>
    </source>
</evidence>
<comment type="caution">
    <text evidence="14">The sequence shown here is derived from an EMBL/GenBank/DDBJ whole genome shotgun (WGS) entry which is preliminary data.</text>
</comment>
<keyword evidence="7 12" id="KW-0472">Membrane</keyword>
<keyword evidence="15" id="KW-1185">Reference proteome</keyword>
<keyword evidence="8 12" id="KW-0594">Phospholipid biosynthesis</keyword>
<comment type="cofactor">
    <cofactor evidence="12">
        <name>pyruvate</name>
        <dbReference type="ChEBI" id="CHEBI:15361"/>
    </cofactor>
    <text evidence="12">Binds 1 pyruvoyl group covalently per subunit.</text>
</comment>
<comment type="subunit">
    <text evidence="12">Heterodimer of a large membrane-associated beta subunit and a small pyruvoyl-containing alpha subunit.</text>
</comment>
<dbReference type="Pfam" id="PF02666">
    <property type="entry name" value="PS_Dcarbxylase"/>
    <property type="match status" value="2"/>
</dbReference>
<feature type="site" description="Cleavage (non-hydrolytic); by autocatalysis" evidence="12">
    <location>
        <begin position="493"/>
        <end position="494"/>
    </location>
</feature>
<reference evidence="14" key="1">
    <citation type="journal article" date="2022" name="bioRxiv">
        <title>Deciphering the potential niche of two novel black yeast fungi from a biological soil crust based on their genomes, phenotypes, and melanin regulation.</title>
        <authorList>
            <consortium name="DOE Joint Genome Institute"/>
            <person name="Carr E.C."/>
            <person name="Barton Q."/>
            <person name="Grambo S."/>
            <person name="Sullivan M."/>
            <person name="Renfro C.M."/>
            <person name="Kuo A."/>
            <person name="Pangilinan J."/>
            <person name="Lipzen A."/>
            <person name="Keymanesh K."/>
            <person name="Savage E."/>
            <person name="Barry K."/>
            <person name="Grigoriev I.V."/>
            <person name="Riekhof W.R."/>
            <person name="Harris S.S."/>
        </authorList>
    </citation>
    <scope>NUCLEOTIDE SEQUENCE</scope>
    <source>
        <strain evidence="14">JF 03-4F</strain>
    </source>
</reference>
<dbReference type="InterPro" id="IPR033661">
    <property type="entry name" value="PSD_type1_euk"/>
</dbReference>
<evidence type="ECO:0000256" key="9">
    <source>
        <dbReference type="ARBA" id="ARBA00023239"/>
    </source>
</evidence>
<comment type="subcellular location">
    <molecule>Phosphatidylserine decarboxylase 1 alpha chain</molecule>
    <subcellularLocation>
        <location evidence="12">Mitochondrion inner membrane</location>
        <topology evidence="12">Peripheral membrane protein</topology>
        <orientation evidence="12">Intermembrane side</orientation>
    </subcellularLocation>
    <text evidence="12">Anchored to the mitochondrial inner membrane through its interaction with the integral membrane beta chain.</text>
</comment>
<dbReference type="HAMAP" id="MF_03208">
    <property type="entry name" value="PS_decarb_PSD_B_type1_euk"/>
    <property type="match status" value="1"/>
</dbReference>
<feature type="active site" description="Charge relay system; for autoendoproteolytic cleavage activity" evidence="12">
    <location>
        <position position="494"/>
    </location>
</feature>
<dbReference type="AlphaFoldDB" id="A0AAN6DNS7"/>
<comment type="function">
    <text evidence="12">Catalyzes the formation of phosphatidylethanolamine (PtdEtn) from phosphatidylserine (PtdSer). Plays a central role in phospholipid metabolism and in the interorganelle trafficking of phosphatidylserine.</text>
</comment>
<comment type="similarity">
    <text evidence="12">Belongs to the phosphatidylserine decarboxylase family. PSD-B subfamily. Eukaryotic type I sub-subfamily.</text>
</comment>
<dbReference type="GO" id="GO:0016540">
    <property type="term" value="P:protein autoprocessing"/>
    <property type="evidence" value="ECO:0007669"/>
    <property type="project" value="UniProtKB-UniRule"/>
</dbReference>
<evidence type="ECO:0000256" key="3">
    <source>
        <dbReference type="ARBA" id="ARBA00022692"/>
    </source>
</evidence>
<gene>
    <name evidence="12" type="primary">PSD1</name>
    <name evidence="14" type="ORF">EDD36DRAFT_66461</name>
</gene>
<feature type="active site" description="Schiff-base intermediate with substrate; via pyruvic acid; for decarboxylase activity" evidence="12">
    <location>
        <position position="494"/>
    </location>
</feature>
<organism evidence="14 15">
    <name type="scientific">Exophiala viscosa</name>
    <dbReference type="NCBI Taxonomy" id="2486360"/>
    <lineage>
        <taxon>Eukaryota</taxon>
        <taxon>Fungi</taxon>
        <taxon>Dikarya</taxon>
        <taxon>Ascomycota</taxon>
        <taxon>Pezizomycotina</taxon>
        <taxon>Eurotiomycetes</taxon>
        <taxon>Chaetothyriomycetidae</taxon>
        <taxon>Chaetothyriales</taxon>
        <taxon>Herpotrichiellaceae</taxon>
        <taxon>Exophiala</taxon>
    </lineage>
</organism>
<keyword evidence="12" id="KW-0865">Zymogen</keyword>
<dbReference type="InterPro" id="IPR033177">
    <property type="entry name" value="PSD-B"/>
</dbReference>
<keyword evidence="3 12" id="KW-0812">Transmembrane</keyword>
<comment type="PTM">
    <text evidence="12">Is synthesized initially as an inactive proenzyme. Formation of the active enzyme involves a self-maturation process in which the active site pyruvoyl group is generated from an internal serine residue via an autocatalytic post-translational modification. Two non-identical subunits are generated from the proenzyme in this reaction, and the pyruvate is formed at the N-terminus of the alpha chain, which is derived from the carboxyl end of the proenzyme. The autoendoproteolytic cleavage occurs by a canonical serine protease mechanism, in which the side chain hydroxyl group of the serine supplies its oxygen atom to form the C-terminus of the beta chain, while the remainder of the serine residue undergoes an oxidative deamination to produce ammonia and the pyruvoyl prosthetic group on the alpha chain. During this reaction, the Ser that is part of the protease active site of the proenzyme becomes the pyruvoyl prosthetic group, which constitutes an essential element of the active site of the mature decarboxylase.</text>
</comment>
<feature type="chain" id="PRO_5042650408" description="Phosphatidylserine decarboxylase 1 beta chain" evidence="12">
    <location>
        <begin position="1"/>
        <end position="493"/>
    </location>
</feature>
<keyword evidence="5 12" id="KW-1133">Transmembrane helix</keyword>
<feature type="chain" id="PRO_5042650409" description="Phosphatidylserine decarboxylase 1 alpha chain" evidence="12">
    <location>
        <begin position="494"/>
        <end position="538"/>
    </location>
</feature>
<keyword evidence="6 12" id="KW-0443">Lipid metabolism</keyword>
<keyword evidence="11 12" id="KW-0670">Pyruvate</keyword>
<dbReference type="GO" id="GO:0004609">
    <property type="term" value="F:phosphatidylserine decarboxylase activity"/>
    <property type="evidence" value="ECO:0007669"/>
    <property type="project" value="UniProtKB-UniRule"/>
</dbReference>
<dbReference type="PANTHER" id="PTHR10067:SF6">
    <property type="entry name" value="PHOSPHATIDYLSERINE DECARBOXYLASE PROENZYME, MITOCHONDRIAL"/>
    <property type="match status" value="1"/>
</dbReference>
<keyword evidence="10 12" id="KW-1208">Phospholipid metabolism</keyword>
<dbReference type="EMBL" id="MU404360">
    <property type="protein sequence ID" value="KAI1609298.1"/>
    <property type="molecule type" value="Genomic_DNA"/>
</dbReference>
<comment type="subcellular location">
    <molecule>Phosphatidylserine decarboxylase 1 beta chain</molecule>
    <subcellularLocation>
        <location evidence="12">Mitochondrion inner membrane</location>
        <topology evidence="12">Single-pass membrane protein</topology>
        <orientation evidence="12">Intermembrane side</orientation>
    </subcellularLocation>
</comment>
<feature type="region of interest" description="Disordered" evidence="13">
    <location>
        <begin position="102"/>
        <end position="121"/>
    </location>
</feature>
<keyword evidence="12" id="KW-0496">Mitochondrion</keyword>
<evidence type="ECO:0000256" key="11">
    <source>
        <dbReference type="ARBA" id="ARBA00023317"/>
    </source>
</evidence>
<feature type="region of interest" description="Disordered" evidence="13">
    <location>
        <begin position="246"/>
        <end position="276"/>
    </location>
</feature>
<keyword evidence="2 12" id="KW-0444">Lipid biosynthesis</keyword>
<dbReference type="NCBIfam" id="TIGR00163">
    <property type="entry name" value="PS_decarb"/>
    <property type="match status" value="1"/>
</dbReference>
<accession>A0AAN6DNS7</accession>
<evidence type="ECO:0000256" key="13">
    <source>
        <dbReference type="SAM" id="MobiDB-lite"/>
    </source>
</evidence>
<evidence type="ECO:0000256" key="6">
    <source>
        <dbReference type="ARBA" id="ARBA00023098"/>
    </source>
</evidence>
<evidence type="ECO:0000256" key="7">
    <source>
        <dbReference type="ARBA" id="ARBA00023136"/>
    </source>
</evidence>
<evidence type="ECO:0000256" key="5">
    <source>
        <dbReference type="ARBA" id="ARBA00022989"/>
    </source>
</evidence>
<comment type="pathway">
    <text evidence="1">Lipid metabolism.</text>
</comment>
<keyword evidence="12" id="KW-0999">Mitochondrion inner membrane</keyword>
<keyword evidence="4 12" id="KW-0210">Decarboxylase</keyword>
<dbReference type="GO" id="GO:0005743">
    <property type="term" value="C:mitochondrial inner membrane"/>
    <property type="evidence" value="ECO:0007669"/>
    <property type="project" value="UniProtKB-SubCell"/>
</dbReference>
<feature type="compositionally biased region" description="Gly residues" evidence="13">
    <location>
        <begin position="104"/>
        <end position="113"/>
    </location>
</feature>
<sequence>MSATSVGRSCLYRRSLVPIQTMRPILESIPPHRVPRCRTQLQVQRRPFTSTQRRWKQDQESFSSRLGKAWRSTRVEWKPIPIGLGIGFLGLVQFMRIRSREGGAQEGDGGTDGGRPPKRQKIYPTGGGWQVQIMSTLPLKAISRIWGRFNELTIPYYLRVPGFKLYGWIFGVNFDEVGDPDLRSYPNLASFFYRELKPGIRPLDANPNAILSPADAKVLQFGTIENGEVEQVKGMTYSVDALLGKISPGTSPNPQAPSNIFSNKDQGTSPAHLDDPEAKSISADQEFANMNGISYTLPNLFSGGAKSSNTHAQDASTKSSASSEAQVSADLATTQPWWSPFSQPSTNNKLYYVVVYLAPGDYHRFHSPANWVCSARRHFAGELFSVSPYVQRILPGLFTLNERVVLLGRWKYGFFSYTAVGATNVGSVVINFDKELRTNSLTTDTEADRQAAAAAERGEPYSGFSEAHYGHASKLLGGHALRRGEEMGGFKLGSSIVLVFEAPAGHKEGDLKGGFKWAVERDQKVQVGQALGYVVDED</sequence>
<protein>
    <recommendedName>
        <fullName evidence="12">Phosphatidylserine decarboxylase proenzyme 1, mitochondrial</fullName>
        <ecNumber evidence="12">4.1.1.65</ecNumber>
    </recommendedName>
    <component>
        <recommendedName>
            <fullName evidence="12">Phosphatidylserine decarboxylase 1 beta chain</fullName>
        </recommendedName>
    </component>
    <component>
        <recommendedName>
            <fullName evidence="12">Phosphatidylserine decarboxylase 1 alpha chain</fullName>
        </recommendedName>
    </component>
</protein>
<evidence type="ECO:0000256" key="2">
    <source>
        <dbReference type="ARBA" id="ARBA00022516"/>
    </source>
</evidence>
<name>A0AAN6DNS7_9EURO</name>
<comment type="catalytic activity">
    <reaction evidence="12">
        <text>a 1,2-diacyl-sn-glycero-3-phospho-L-serine + H(+) = a 1,2-diacyl-sn-glycero-3-phosphoethanolamine + CO2</text>
        <dbReference type="Rhea" id="RHEA:20828"/>
        <dbReference type="ChEBI" id="CHEBI:15378"/>
        <dbReference type="ChEBI" id="CHEBI:16526"/>
        <dbReference type="ChEBI" id="CHEBI:57262"/>
        <dbReference type="ChEBI" id="CHEBI:64612"/>
        <dbReference type="EC" id="4.1.1.65"/>
    </reaction>
</comment>
<proteinExistence type="inferred from homology"/>
<feature type="modified residue" description="Pyruvic acid (Ser); by autocatalysis" evidence="12">
    <location>
        <position position="494"/>
    </location>
</feature>
<evidence type="ECO:0000256" key="1">
    <source>
        <dbReference type="ARBA" id="ARBA00005189"/>
    </source>
</evidence>
<feature type="compositionally biased region" description="Polar residues" evidence="13">
    <location>
        <begin position="248"/>
        <end position="269"/>
    </location>
</feature>
<evidence type="ECO:0000256" key="10">
    <source>
        <dbReference type="ARBA" id="ARBA00023264"/>
    </source>
</evidence>
<feature type="topological domain" description="Mitochondrial matrix" evidence="12">
    <location>
        <begin position="1"/>
        <end position="80"/>
    </location>
</feature>
<evidence type="ECO:0000313" key="15">
    <source>
        <dbReference type="Proteomes" id="UP001203852"/>
    </source>
</evidence>
<dbReference type="GO" id="GO:0006646">
    <property type="term" value="P:phosphatidylethanolamine biosynthetic process"/>
    <property type="evidence" value="ECO:0007669"/>
    <property type="project" value="UniProtKB-UniRule"/>
</dbReference>
<dbReference type="InterPro" id="IPR003817">
    <property type="entry name" value="PS_Dcarbxylase"/>
</dbReference>
<evidence type="ECO:0000256" key="8">
    <source>
        <dbReference type="ARBA" id="ARBA00023209"/>
    </source>
</evidence>
<evidence type="ECO:0000313" key="14">
    <source>
        <dbReference type="EMBL" id="KAI1609298.1"/>
    </source>
</evidence>
<keyword evidence="9 12" id="KW-0456">Lyase</keyword>
<dbReference type="EC" id="4.1.1.65" evidence="12"/>
<evidence type="ECO:0000256" key="12">
    <source>
        <dbReference type="HAMAP-Rule" id="MF_03208"/>
    </source>
</evidence>
<comment type="pathway">
    <text evidence="12">Phospholipid metabolism; phosphatidylethanolamine biosynthesis; phosphatidylethanolamine from CDP-diacylglycerol: step 2/2.</text>
</comment>
<feature type="active site" description="Charge relay system; for autoendoproteolytic cleavage activity" evidence="12">
    <location>
        <position position="366"/>
    </location>
</feature>
<feature type="active site" description="Charge relay system; for autoendoproteolytic cleavage activity" evidence="12">
    <location>
        <position position="215"/>
    </location>
</feature>
<feature type="topological domain" description="Mitochondrial intermembrane" evidence="12">
    <location>
        <begin position="100"/>
        <end position="538"/>
    </location>
</feature>
<dbReference type="PANTHER" id="PTHR10067">
    <property type="entry name" value="PHOSPHATIDYLSERINE DECARBOXYLASE"/>
    <property type="match status" value="1"/>
</dbReference>